<proteinExistence type="predicted"/>
<gene>
    <name evidence="1" type="ORF">BBRV_LOCUS41990</name>
</gene>
<name>A0A6V7J538_9HYME</name>
<dbReference type="EMBL" id="CADCXW020000014">
    <property type="protein sequence ID" value="CAD1546612.1"/>
    <property type="molecule type" value="Genomic_DNA"/>
</dbReference>
<protein>
    <submittedName>
        <fullName evidence="1">Uncharacterized protein</fullName>
    </submittedName>
</protein>
<dbReference type="AlphaFoldDB" id="A0A6V7J538"/>
<evidence type="ECO:0000313" key="1">
    <source>
        <dbReference type="EMBL" id="CAD1546612.1"/>
    </source>
</evidence>
<sequence>MENQSTKSSSDPIWTMEVDEVPIVEEDDSAMECDSEMETSFEDVDISCDIAPANTCENIDIDNDSEDNQLTNATVVNNVEKVICTCDIKHEELLRKIFDNHAQINDSVKYHTCEINGLLMTYNQEYQWTNQAVNVIHSIIKYCPPRHTRRFKKIRKSVSRLCNKLQILHNHISTLSKMSTSDIILCEIGRKYDILRERIIQLIGIVTADEWNSQTNGLPELS</sequence>
<reference evidence="1" key="1">
    <citation type="submission" date="2020-07" db="EMBL/GenBank/DDBJ databases">
        <authorList>
            <person name="Ferguson B K."/>
        </authorList>
    </citation>
    <scope>NUCLEOTIDE SEQUENCE</scope>
    <source>
        <strain evidence="1">L06</strain>
    </source>
</reference>
<organism evidence="1">
    <name type="scientific">Bracon brevicornis</name>
    <dbReference type="NCBI Taxonomy" id="1563983"/>
    <lineage>
        <taxon>Eukaryota</taxon>
        <taxon>Metazoa</taxon>
        <taxon>Ecdysozoa</taxon>
        <taxon>Arthropoda</taxon>
        <taxon>Hexapoda</taxon>
        <taxon>Insecta</taxon>
        <taxon>Pterygota</taxon>
        <taxon>Neoptera</taxon>
        <taxon>Endopterygota</taxon>
        <taxon>Hymenoptera</taxon>
        <taxon>Apocrita</taxon>
        <taxon>Ichneumonoidea</taxon>
        <taxon>Braconidae</taxon>
        <taxon>Braconinae</taxon>
        <taxon>Bracon</taxon>
    </lineage>
</organism>
<accession>A0A6V7J538</accession>